<evidence type="ECO:0000256" key="13">
    <source>
        <dbReference type="ARBA" id="ARBA00023242"/>
    </source>
</evidence>
<evidence type="ECO:0000256" key="12">
    <source>
        <dbReference type="ARBA" id="ARBA00023163"/>
    </source>
</evidence>
<evidence type="ECO:0000256" key="17">
    <source>
        <dbReference type="SAM" id="MobiDB-lite"/>
    </source>
</evidence>
<proteinExistence type="predicted"/>
<feature type="region of interest" description="Disordered" evidence="17">
    <location>
        <begin position="137"/>
        <end position="168"/>
    </location>
</feature>
<keyword evidence="9" id="KW-0805">Transcription regulation</keyword>
<keyword evidence="6" id="KW-0597">Phosphoprotein</keyword>
<keyword evidence="19" id="KW-1185">Reference proteome</keyword>
<dbReference type="Pfam" id="PF21227">
    <property type="entry name" value="Myb_DNA-binding_7"/>
    <property type="match status" value="1"/>
</dbReference>
<dbReference type="AlphaFoldDB" id="A0A8D0G6X4"/>
<dbReference type="GeneTree" id="ENSGT00620000088063"/>
<feature type="region of interest" description="Disordered" evidence="17">
    <location>
        <begin position="411"/>
        <end position="479"/>
    </location>
</feature>
<sequence>MSSSTPEEVLSAHYSEDALLEEEDATEQDIHLALESDNSSSRSSCSSSWTSRPVTPGFQYHASLPMQAVIMEKSNDHFIVKIRRAVPSTSPTLDQTTLAEESVVSLTEKGKEETNSAEIKTNNPDTIGTVVEETAKSGAEGNICEPPEAMPSGNIGEERGPEMPEPCHKPRIGVEQEQVPDMEESCICVSDLHDAVQKLLISAGQEENCESLQEPYTSSCVEQGPDLPEPHQEPYISAEQEQTPDFPEPSMELEEAPNLLQSSCKNSHSKNTTVELEQPQIHDLKVPEKLEVSNATANHPRVSSAVVFPPEGNFDAYIDLTGDTPSEGEADSCHLKMESTLNVRGQEFHGQSLHKVDKREGKPSVGGDSLTNSVDIYTDLTECLSSETTLADDHNLEKKYTLNVDGMECQTSLDEGNKKRKKEADAGSSSAKRQRKETKSACGKNNRRSEEMVSVTKKSSSKRTESSGSKDPLLSTTSMSPLSLKAKNIVKKKGEVVISWTRNDDREILLECQKKGPSEKAFVSIAARLNKSPSQVSERFKQLVKLFKKSSCK</sequence>
<keyword evidence="11" id="KW-0010">Activator</keyword>
<evidence type="ECO:0000313" key="18">
    <source>
        <dbReference type="Ensembl" id="ENSSPUP00000002048.1"/>
    </source>
</evidence>
<organism evidence="18 19">
    <name type="scientific">Sphenodon punctatus</name>
    <name type="common">Tuatara</name>
    <name type="synonym">Hatteria punctata</name>
    <dbReference type="NCBI Taxonomy" id="8508"/>
    <lineage>
        <taxon>Eukaryota</taxon>
        <taxon>Metazoa</taxon>
        <taxon>Chordata</taxon>
        <taxon>Craniata</taxon>
        <taxon>Vertebrata</taxon>
        <taxon>Euteleostomi</taxon>
        <taxon>Lepidosauria</taxon>
        <taxon>Sphenodontia</taxon>
        <taxon>Sphenodontidae</taxon>
        <taxon>Sphenodon</taxon>
    </lineage>
</organism>
<evidence type="ECO:0000256" key="2">
    <source>
        <dbReference type="ARBA" id="ARBA00004322"/>
    </source>
</evidence>
<dbReference type="GO" id="GO:0008625">
    <property type="term" value="P:extrinsic apoptotic signaling pathway via death domain receptors"/>
    <property type="evidence" value="ECO:0007669"/>
    <property type="project" value="TreeGrafter"/>
</dbReference>
<feature type="compositionally biased region" description="Low complexity" evidence="17">
    <location>
        <begin position="36"/>
        <end position="51"/>
    </location>
</feature>
<dbReference type="SUPFAM" id="SSF46689">
    <property type="entry name" value="Homeodomain-like"/>
    <property type="match status" value="1"/>
</dbReference>
<dbReference type="PANTHER" id="PTHR15489">
    <property type="entry name" value="CASPASE 8 ASSOCIATED PROTEIN 2"/>
    <property type="match status" value="1"/>
</dbReference>
<evidence type="ECO:0000256" key="6">
    <source>
        <dbReference type="ARBA" id="ARBA00022553"/>
    </source>
</evidence>
<keyword evidence="10" id="KW-0496">Mitochondrion</keyword>
<dbReference type="Ensembl" id="ENSSPUT00000002164.1">
    <property type="protein sequence ID" value="ENSSPUP00000002048.1"/>
    <property type="gene ID" value="ENSSPUG00000001581.1"/>
</dbReference>
<evidence type="ECO:0000256" key="7">
    <source>
        <dbReference type="ARBA" id="ARBA00022703"/>
    </source>
</evidence>
<evidence type="ECO:0000256" key="9">
    <source>
        <dbReference type="ARBA" id="ARBA00023015"/>
    </source>
</evidence>
<evidence type="ECO:0000256" key="4">
    <source>
        <dbReference type="ARBA" id="ARBA00022490"/>
    </source>
</evidence>
<evidence type="ECO:0000256" key="8">
    <source>
        <dbReference type="ARBA" id="ARBA00022990"/>
    </source>
</evidence>
<dbReference type="GO" id="GO:0036337">
    <property type="term" value="P:Fas signaling pathway"/>
    <property type="evidence" value="ECO:0007669"/>
    <property type="project" value="TreeGrafter"/>
</dbReference>
<dbReference type="InterPro" id="IPR039674">
    <property type="entry name" value="FLASH"/>
</dbReference>
<evidence type="ECO:0000256" key="5">
    <source>
        <dbReference type="ARBA" id="ARBA00022491"/>
    </source>
</evidence>
<evidence type="ECO:0000256" key="1">
    <source>
        <dbReference type="ARBA" id="ARBA00004173"/>
    </source>
</evidence>
<evidence type="ECO:0000256" key="15">
    <source>
        <dbReference type="ARBA" id="ARBA00069865"/>
    </source>
</evidence>
<dbReference type="Gene3D" id="1.10.10.60">
    <property type="entry name" value="Homeodomain-like"/>
    <property type="match status" value="1"/>
</dbReference>
<feature type="region of interest" description="Disordered" evidence="17">
    <location>
        <begin position="33"/>
        <end position="57"/>
    </location>
</feature>
<feature type="compositionally biased region" description="Low complexity" evidence="17">
    <location>
        <begin position="466"/>
        <end position="479"/>
    </location>
</feature>
<keyword evidence="8" id="KW-0007">Acetylation</keyword>
<keyword evidence="4" id="KW-0963">Cytoplasm</keyword>
<reference evidence="18" key="1">
    <citation type="submission" date="2025-08" db="UniProtKB">
        <authorList>
            <consortium name="Ensembl"/>
        </authorList>
    </citation>
    <scope>IDENTIFICATION</scope>
</reference>
<protein>
    <recommendedName>
        <fullName evidence="15">CASP8-associated protein 2</fullName>
    </recommendedName>
    <alternativeName>
        <fullName evidence="16">FLICE-associated huge protein</fullName>
    </alternativeName>
</protein>
<dbReference type="Proteomes" id="UP000694392">
    <property type="component" value="Unplaced"/>
</dbReference>
<feature type="compositionally biased region" description="Basic and acidic residues" evidence="17">
    <location>
        <begin position="156"/>
        <end position="168"/>
    </location>
</feature>
<dbReference type="CDD" id="cd12202">
    <property type="entry name" value="CASP8AP2"/>
    <property type="match status" value="1"/>
</dbReference>
<evidence type="ECO:0000256" key="14">
    <source>
        <dbReference type="ARBA" id="ARBA00023306"/>
    </source>
</evidence>
<name>A0A8D0G6X4_SPHPU</name>
<evidence type="ECO:0000313" key="19">
    <source>
        <dbReference type="Proteomes" id="UP000694392"/>
    </source>
</evidence>
<dbReference type="GO" id="GO:0005739">
    <property type="term" value="C:mitochondrion"/>
    <property type="evidence" value="ECO:0007669"/>
    <property type="project" value="UniProtKB-SubCell"/>
</dbReference>
<comment type="subcellular location">
    <subcellularLocation>
        <location evidence="3">Cytoplasm</location>
    </subcellularLocation>
    <subcellularLocation>
        <location evidence="1">Mitochondrion</location>
    </subcellularLocation>
    <subcellularLocation>
        <location evidence="2">Nucleus</location>
        <location evidence="2">PML body</location>
    </subcellularLocation>
</comment>
<evidence type="ECO:0000256" key="3">
    <source>
        <dbReference type="ARBA" id="ARBA00004496"/>
    </source>
</evidence>
<keyword evidence="5" id="KW-0678">Repressor</keyword>
<dbReference type="GO" id="GO:0016605">
    <property type="term" value="C:PML body"/>
    <property type="evidence" value="ECO:0007669"/>
    <property type="project" value="UniProtKB-SubCell"/>
</dbReference>
<reference evidence="18" key="2">
    <citation type="submission" date="2025-09" db="UniProtKB">
        <authorList>
            <consortium name="Ensembl"/>
        </authorList>
    </citation>
    <scope>IDENTIFICATION</scope>
</reference>
<dbReference type="PANTHER" id="PTHR15489:SF2">
    <property type="entry name" value="CASP8-ASSOCIATED PROTEIN 2"/>
    <property type="match status" value="1"/>
</dbReference>
<keyword evidence="13" id="KW-0539">Nucleus</keyword>
<dbReference type="InterPro" id="IPR049257">
    <property type="entry name" value="Gon4l/CASP8AP2_myb-like"/>
</dbReference>
<dbReference type="FunFam" id="1.10.10.60:FF:000265">
    <property type="entry name" value="CASP8-associated protein 2 isoform X1"/>
    <property type="match status" value="1"/>
</dbReference>
<keyword evidence="12" id="KW-0804">Transcription</keyword>
<feature type="region of interest" description="Disordered" evidence="17">
    <location>
        <begin position="348"/>
        <end position="370"/>
    </location>
</feature>
<keyword evidence="7" id="KW-0053">Apoptosis</keyword>
<dbReference type="GO" id="GO:0003714">
    <property type="term" value="F:transcription corepressor activity"/>
    <property type="evidence" value="ECO:0007669"/>
    <property type="project" value="TreeGrafter"/>
</dbReference>
<evidence type="ECO:0000256" key="10">
    <source>
        <dbReference type="ARBA" id="ARBA00023128"/>
    </source>
</evidence>
<evidence type="ECO:0000256" key="11">
    <source>
        <dbReference type="ARBA" id="ARBA00023159"/>
    </source>
</evidence>
<dbReference type="InterPro" id="IPR009057">
    <property type="entry name" value="Homeodomain-like_sf"/>
</dbReference>
<evidence type="ECO:0000256" key="16">
    <source>
        <dbReference type="ARBA" id="ARBA00078515"/>
    </source>
</evidence>
<accession>A0A8D0G6X4</accession>
<keyword evidence="14" id="KW-0131">Cell cycle</keyword>